<dbReference type="EMBL" id="CAJB01000232">
    <property type="protein sequence ID" value="CCH78603.1"/>
    <property type="molecule type" value="Genomic_DNA"/>
</dbReference>
<reference evidence="2 3" key="1">
    <citation type="journal article" date="2013" name="ISME J.">
        <title>A metabolic model for members of the genus Tetrasphaera involved in enhanced biological phosphorus removal.</title>
        <authorList>
            <person name="Kristiansen R."/>
            <person name="Nguyen H.T.T."/>
            <person name="Saunders A.M."/>
            <person name="Nielsen J.L."/>
            <person name="Wimmer R."/>
            <person name="Le V.Q."/>
            <person name="McIlroy S.J."/>
            <person name="Petrovski S."/>
            <person name="Seviour R.J."/>
            <person name="Calteau A."/>
            <person name="Nielsen K.L."/>
            <person name="Nielsen P.H."/>
        </authorList>
    </citation>
    <scope>NUCLEOTIDE SEQUENCE [LARGE SCALE GENOMIC DNA]</scope>
    <source>
        <strain evidence="2 3">T1-X7</strain>
    </source>
</reference>
<evidence type="ECO:0000313" key="2">
    <source>
        <dbReference type="EMBL" id="CCH78603.1"/>
    </source>
</evidence>
<keyword evidence="1" id="KW-0472">Membrane</keyword>
<protein>
    <submittedName>
        <fullName evidence="2">Uncharacterized protein</fullName>
    </submittedName>
</protein>
<keyword evidence="1" id="KW-0812">Transmembrane</keyword>
<gene>
    <name evidence="2" type="ORF">BN12_3070007</name>
</gene>
<keyword evidence="1" id="KW-1133">Transmembrane helix</keyword>
<sequence>MSEASDVLKTYRYLRLAMVACVLLLAASLVIEIAASGGSCWRTSISSYYYTPVRGVFVGSLVAVGVCLIVVKGNTAVEDILLNIAGALAPVVAFVPIADPQECSSAPVAVDDAGPNVANNVGALLLVAALSLVVTWWLARRDAGALPFRREVVVGLAAGTLLVVVGTLWFWFGRDSFLRWAHYASAIPLFVCMVVVVIANARGKARQTAGGQGRPMVRRDLANGYLAIAVLAVVSGAVLGLVTWLADWAHGLFWIEASQIALFAAFWLLQTWDLWNAGVREC</sequence>
<feature type="transmembrane region" description="Helical" evidence="1">
    <location>
        <begin position="183"/>
        <end position="201"/>
    </location>
</feature>
<organism evidence="2 3">
    <name type="scientific">Nostocoides japonicum T1-X7</name>
    <dbReference type="NCBI Taxonomy" id="1194083"/>
    <lineage>
        <taxon>Bacteria</taxon>
        <taxon>Bacillati</taxon>
        <taxon>Actinomycetota</taxon>
        <taxon>Actinomycetes</taxon>
        <taxon>Micrococcales</taxon>
        <taxon>Intrasporangiaceae</taxon>
        <taxon>Nostocoides</taxon>
    </lineage>
</organism>
<evidence type="ECO:0000256" key="1">
    <source>
        <dbReference type="SAM" id="Phobius"/>
    </source>
</evidence>
<feature type="transmembrane region" description="Helical" evidence="1">
    <location>
        <begin position="151"/>
        <end position="171"/>
    </location>
</feature>
<feature type="transmembrane region" description="Helical" evidence="1">
    <location>
        <begin position="118"/>
        <end position="139"/>
    </location>
</feature>
<comment type="caution">
    <text evidence="2">The sequence shown here is derived from an EMBL/GenBank/DDBJ whole genome shotgun (WGS) entry which is preliminary data.</text>
</comment>
<feature type="transmembrane region" description="Helical" evidence="1">
    <location>
        <begin position="252"/>
        <end position="269"/>
    </location>
</feature>
<evidence type="ECO:0000313" key="3">
    <source>
        <dbReference type="Proteomes" id="UP000035721"/>
    </source>
</evidence>
<dbReference type="OrthoDB" id="9803163at2"/>
<dbReference type="RefSeq" id="WP_048555499.1">
    <property type="nucleotide sequence ID" value="NZ_HF570958.1"/>
</dbReference>
<name>A0A077LXH1_9MICO</name>
<feature type="transmembrane region" description="Helical" evidence="1">
    <location>
        <begin position="12"/>
        <end position="35"/>
    </location>
</feature>
<accession>A0A077LXH1</accession>
<dbReference type="STRING" id="1194083.BN12_3070007"/>
<proteinExistence type="predicted"/>
<keyword evidence="3" id="KW-1185">Reference proteome</keyword>
<feature type="transmembrane region" description="Helical" evidence="1">
    <location>
        <begin position="222"/>
        <end position="246"/>
    </location>
</feature>
<feature type="transmembrane region" description="Helical" evidence="1">
    <location>
        <begin position="80"/>
        <end position="98"/>
    </location>
</feature>
<dbReference type="AlphaFoldDB" id="A0A077LXH1"/>
<dbReference type="Proteomes" id="UP000035721">
    <property type="component" value="Unassembled WGS sequence"/>
</dbReference>
<feature type="transmembrane region" description="Helical" evidence="1">
    <location>
        <begin position="47"/>
        <end position="71"/>
    </location>
</feature>